<name>A0A7C1H6S0_9BACT</name>
<feature type="non-terminal residue" evidence="1">
    <location>
        <position position="303"/>
    </location>
</feature>
<protein>
    <submittedName>
        <fullName evidence="1">Uncharacterized protein</fullName>
    </submittedName>
</protein>
<dbReference type="EMBL" id="DSBT01000231">
    <property type="protein sequence ID" value="HDP78106.1"/>
    <property type="molecule type" value="Genomic_DNA"/>
</dbReference>
<accession>A0A7C1H6S0</accession>
<organism evidence="1">
    <name type="scientific">Mesotoga infera</name>
    <dbReference type="NCBI Taxonomy" id="1236046"/>
    <lineage>
        <taxon>Bacteria</taxon>
        <taxon>Thermotogati</taxon>
        <taxon>Thermotogota</taxon>
        <taxon>Thermotogae</taxon>
        <taxon>Kosmotogales</taxon>
        <taxon>Kosmotogaceae</taxon>
        <taxon>Mesotoga</taxon>
    </lineage>
</organism>
<proteinExistence type="predicted"/>
<reference evidence="1" key="1">
    <citation type="journal article" date="2020" name="mSystems">
        <title>Genome- and Community-Level Interaction Insights into Carbon Utilization and Element Cycling Functions of Hydrothermarchaeota in Hydrothermal Sediment.</title>
        <authorList>
            <person name="Zhou Z."/>
            <person name="Liu Y."/>
            <person name="Xu W."/>
            <person name="Pan J."/>
            <person name="Luo Z.H."/>
            <person name="Li M."/>
        </authorList>
    </citation>
    <scope>NUCLEOTIDE SEQUENCE [LARGE SCALE GENOMIC DNA]</scope>
    <source>
        <strain evidence="1">SpSt-1179</strain>
    </source>
</reference>
<dbReference type="AlphaFoldDB" id="A0A7C1H6S0"/>
<evidence type="ECO:0000313" key="1">
    <source>
        <dbReference type="EMBL" id="HDP78106.1"/>
    </source>
</evidence>
<comment type="caution">
    <text evidence="1">The sequence shown here is derived from an EMBL/GenBank/DDBJ whole genome shotgun (WGS) entry which is preliminary data.</text>
</comment>
<gene>
    <name evidence="1" type="ORF">ENN47_07980</name>
</gene>
<dbReference type="Proteomes" id="UP000886198">
    <property type="component" value="Unassembled WGS sequence"/>
</dbReference>
<sequence>MGESKIIDQFAVESEYGIRSFNIYEGDIFDHGAELSLQEKPLLVLSTHSSKHFDPAGAVLEKLQEHLGRRLNLDKNPLLSWRGIFVFFEETEDFDFKGILTLRIPRTNIESLSSSVSLFEEVLDVFTSSLTVLESLGFPFEDVFFPIIAGQRISEILPSNASSYKKALEIMIEKSKIWLETSKHCASLNLFVYESEKLELVKNALYTIRERHSIGGDIVGDILSSLINQVTDQICSLRSLRVSASLKRTLNDLKQLLGYEPVSIQSINSNSRMVIEYMAKDLINAFEIETPDDRLYTLIDSLR</sequence>